<accession>A0A075AX17</accession>
<dbReference type="Pfam" id="PF12796">
    <property type="entry name" value="Ank_2"/>
    <property type="match status" value="3"/>
</dbReference>
<sequence length="418" mass="46921">MLSSTSLALGISANKSSIKKLSITHFYSHFACEYGFTESLYLMMKDGKNIRCNQTFFLVDNSILPDPSTKGNYAIRLASRNGHADIVKYLLSQERVDPSALDNEAIRFVSWKGHVEVVKLLLADSRVDPGAHYSHAIRNASADGHLLNFYLQILELIQIINHKCGKLLNIDICMDILKRNNEKLVDFLRVLEGKCISQKTVNNAFLIACEYGFRESLGLMMQDRNRIQYNQKIFVVENRIFPDPSTEGNHAIRLASQNGHVEIVKYLLAQEIVDPGADDNYAVQLACENGHIEVVKLLLLDSRVDPGAYDNYAIVDPGALENEAIRYASQNGRIEVVKLLLADSRVDPIDPGVDDNYAIRMASKNGHIEVVRMLLADPRVDPSEDKNRAIRHAFEEGHLKIVQILAKDPRVVPITLNN</sequence>
<dbReference type="PANTHER" id="PTHR44207">
    <property type="entry name" value="SURFACE ANTIGEN BSPA-LIKE-RELATED"/>
    <property type="match status" value="1"/>
</dbReference>
<dbReference type="InterPro" id="IPR002110">
    <property type="entry name" value="Ankyrin_rpt"/>
</dbReference>
<organism evidence="1 2">
    <name type="scientific">Rozella allomycis (strain CSF55)</name>
    <dbReference type="NCBI Taxonomy" id="988480"/>
    <lineage>
        <taxon>Eukaryota</taxon>
        <taxon>Fungi</taxon>
        <taxon>Fungi incertae sedis</taxon>
        <taxon>Cryptomycota</taxon>
        <taxon>Cryptomycota incertae sedis</taxon>
        <taxon>Rozella</taxon>
    </lineage>
</organism>
<dbReference type="SUPFAM" id="SSF48403">
    <property type="entry name" value="Ankyrin repeat"/>
    <property type="match status" value="1"/>
</dbReference>
<dbReference type="EMBL" id="KE560927">
    <property type="protein sequence ID" value="EPZ34674.1"/>
    <property type="molecule type" value="Genomic_DNA"/>
</dbReference>
<gene>
    <name evidence="1" type="ORF">O9G_004842</name>
</gene>
<dbReference type="SMART" id="SM00248">
    <property type="entry name" value="ANK"/>
    <property type="match status" value="7"/>
</dbReference>
<reference evidence="1 2" key="1">
    <citation type="journal article" date="2013" name="Curr. Biol.">
        <title>Shared signatures of parasitism and phylogenomics unite Cryptomycota and microsporidia.</title>
        <authorList>
            <person name="James T.Y."/>
            <person name="Pelin A."/>
            <person name="Bonen L."/>
            <person name="Ahrendt S."/>
            <person name="Sain D."/>
            <person name="Corradi N."/>
            <person name="Stajich J.E."/>
        </authorList>
    </citation>
    <scope>NUCLEOTIDE SEQUENCE [LARGE SCALE GENOMIC DNA]</scope>
    <source>
        <strain evidence="1 2">CSF55</strain>
    </source>
</reference>
<dbReference type="STRING" id="988480.A0A075AX17"/>
<dbReference type="AlphaFoldDB" id="A0A075AX17"/>
<dbReference type="Gene3D" id="1.25.40.20">
    <property type="entry name" value="Ankyrin repeat-containing domain"/>
    <property type="match status" value="3"/>
</dbReference>
<dbReference type="PANTHER" id="PTHR44207:SF2">
    <property type="entry name" value="REPEAT PROTEIN, PUTATIVE-RELATED"/>
    <property type="match status" value="1"/>
</dbReference>
<dbReference type="InterPro" id="IPR036770">
    <property type="entry name" value="Ankyrin_rpt-contain_sf"/>
</dbReference>
<name>A0A075AX17_ROZAC</name>
<evidence type="ECO:0000313" key="1">
    <source>
        <dbReference type="EMBL" id="EPZ34674.1"/>
    </source>
</evidence>
<dbReference type="Proteomes" id="UP000030755">
    <property type="component" value="Unassembled WGS sequence"/>
</dbReference>
<keyword evidence="2" id="KW-1185">Reference proteome</keyword>
<dbReference type="OrthoDB" id="341259at2759"/>
<protein>
    <submittedName>
        <fullName evidence="1">Uncharacterized protein</fullName>
    </submittedName>
</protein>
<evidence type="ECO:0000313" key="2">
    <source>
        <dbReference type="Proteomes" id="UP000030755"/>
    </source>
</evidence>
<dbReference type="HOGENOM" id="CLU_794900_0_0_1"/>
<proteinExistence type="predicted"/>